<reference evidence="6" key="1">
    <citation type="journal article" date="2019" name="Int. J. Syst. Evol. Microbiol.">
        <title>The Global Catalogue of Microorganisms (GCM) 10K type strain sequencing project: providing services to taxonomists for standard genome sequencing and annotation.</title>
        <authorList>
            <consortium name="The Broad Institute Genomics Platform"/>
            <consortium name="The Broad Institute Genome Sequencing Center for Infectious Disease"/>
            <person name="Wu L."/>
            <person name="Ma J."/>
        </authorList>
    </citation>
    <scope>NUCLEOTIDE SEQUENCE [LARGE SCALE GENOMIC DNA]</scope>
    <source>
        <strain evidence="6">CECT 7184</strain>
    </source>
</reference>
<evidence type="ECO:0000256" key="2">
    <source>
        <dbReference type="ARBA" id="ARBA00023098"/>
    </source>
</evidence>
<dbReference type="NCBIfam" id="NF041079">
    <property type="entry name" value="CBASS_lipase"/>
    <property type="match status" value="1"/>
</dbReference>
<comment type="caution">
    <text evidence="5">The sequence shown here is derived from an EMBL/GenBank/DDBJ whole genome shotgun (WGS) entry which is preliminary data.</text>
</comment>
<protein>
    <submittedName>
        <fullName evidence="5">CBASS cGAMP-activated phospholipase</fullName>
    </submittedName>
</protein>
<proteinExistence type="inferred from homology"/>
<dbReference type="InterPro" id="IPR016035">
    <property type="entry name" value="Acyl_Trfase/lysoPLipase"/>
</dbReference>
<dbReference type="PROSITE" id="PS51635">
    <property type="entry name" value="PNPLA"/>
    <property type="match status" value="1"/>
</dbReference>
<keyword evidence="6" id="KW-1185">Reference proteome</keyword>
<dbReference type="InterPro" id="IPR002641">
    <property type="entry name" value="PNPLA_dom"/>
</dbReference>
<accession>A0ABT8CSU5</accession>
<dbReference type="Pfam" id="PF01734">
    <property type="entry name" value="Patatin"/>
    <property type="match status" value="1"/>
</dbReference>
<feature type="short sequence motif" description="GXGXXG" evidence="3">
    <location>
        <begin position="13"/>
        <end position="18"/>
    </location>
</feature>
<keyword evidence="3" id="KW-0378">Hydrolase</keyword>
<feature type="short sequence motif" description="DGA/G" evidence="3">
    <location>
        <begin position="197"/>
        <end position="199"/>
    </location>
</feature>
<dbReference type="PANTHER" id="PTHR32176">
    <property type="entry name" value="XYLOSE ISOMERASE"/>
    <property type="match status" value="1"/>
</dbReference>
<feature type="active site" description="Proton acceptor" evidence="3">
    <location>
        <position position="197"/>
    </location>
</feature>
<evidence type="ECO:0000313" key="5">
    <source>
        <dbReference type="EMBL" id="MDN3707249.1"/>
    </source>
</evidence>
<name>A0ABT8CSU5_9FLAO</name>
<feature type="domain" description="PNPLA" evidence="4">
    <location>
        <begin position="9"/>
        <end position="210"/>
    </location>
</feature>
<comment type="similarity">
    <text evidence="1">Belongs to the patatin family.</text>
</comment>
<dbReference type="RefSeq" id="WP_290363271.1">
    <property type="nucleotide sequence ID" value="NZ_JAUFQU010000001.1"/>
</dbReference>
<organism evidence="5 6">
    <name type="scientific">Paenimyroides ceti</name>
    <dbReference type="NCBI Taxonomy" id="395087"/>
    <lineage>
        <taxon>Bacteria</taxon>
        <taxon>Pseudomonadati</taxon>
        <taxon>Bacteroidota</taxon>
        <taxon>Flavobacteriia</taxon>
        <taxon>Flavobacteriales</taxon>
        <taxon>Flavobacteriaceae</taxon>
        <taxon>Paenimyroides</taxon>
    </lineage>
</organism>
<dbReference type="Proteomes" id="UP001242368">
    <property type="component" value="Unassembled WGS sequence"/>
</dbReference>
<dbReference type="Gene3D" id="3.40.1090.10">
    <property type="entry name" value="Cytosolic phospholipase A2 catalytic domain"/>
    <property type="match status" value="1"/>
</dbReference>
<evidence type="ECO:0000313" key="6">
    <source>
        <dbReference type="Proteomes" id="UP001242368"/>
    </source>
</evidence>
<dbReference type="EMBL" id="JAUFQU010000001">
    <property type="protein sequence ID" value="MDN3707249.1"/>
    <property type="molecule type" value="Genomic_DNA"/>
</dbReference>
<feature type="short sequence motif" description="GXSXG" evidence="3">
    <location>
        <begin position="51"/>
        <end position="55"/>
    </location>
</feature>
<keyword evidence="2 3" id="KW-0443">Lipid metabolism</keyword>
<dbReference type="SUPFAM" id="SSF52151">
    <property type="entry name" value="FabD/lysophospholipase-like"/>
    <property type="match status" value="1"/>
</dbReference>
<evidence type="ECO:0000256" key="3">
    <source>
        <dbReference type="PROSITE-ProRule" id="PRU01161"/>
    </source>
</evidence>
<dbReference type="CDD" id="cd07199">
    <property type="entry name" value="Pat17_PNPLA8_PNPLA9_like"/>
    <property type="match status" value="1"/>
</dbReference>
<feature type="active site" description="Nucleophile" evidence="3">
    <location>
        <position position="53"/>
    </location>
</feature>
<keyword evidence="3" id="KW-0442">Lipid degradation</keyword>
<gene>
    <name evidence="5" type="ORF">QW060_08885</name>
</gene>
<dbReference type="PANTHER" id="PTHR32176:SF92">
    <property type="entry name" value="XYLOSE ISOMERASE"/>
    <property type="match status" value="1"/>
</dbReference>
<evidence type="ECO:0000256" key="1">
    <source>
        <dbReference type="ARBA" id="ARBA00010240"/>
    </source>
</evidence>
<sequence>MSEEKFKVLSLDGGGIRGIFPAVILTEIERDLKNKGSEKWQIYQNVDLIFGTSTGGILALALSLGIPAEEIKKLYFENAYSIFGKGKNLFFSLFGSTHKRETLERLLIDIYKKYNGNKIPLLKDCKIPVGVSVYDLHKGCPSVLKSMYHERFKRDPNLPLFKAALSTSSAPTYFDPYSSEDYEDLDGTSIEFKYKVDGGVWANNPSLIALVEAQKAFNKELQEINLLSIGTGQSVFLENKRTKGFGIFYWILNNKKRIIELFMQGQSQQAENLISLLKNGIDKQEPDNFGYLRLNTIFENEVDSIQMDETNQIKLKDLEVRAMNAYKRNKGEILRMLNIC</sequence>
<evidence type="ECO:0000259" key="4">
    <source>
        <dbReference type="PROSITE" id="PS51635"/>
    </source>
</evidence>